<keyword evidence="1" id="KW-0812">Transmembrane</keyword>
<organism evidence="2 3">
    <name type="scientific">Ornithinibacillus hominis</name>
    <dbReference type="NCBI Taxonomy" id="2763055"/>
    <lineage>
        <taxon>Bacteria</taxon>
        <taxon>Bacillati</taxon>
        <taxon>Bacillota</taxon>
        <taxon>Bacilli</taxon>
        <taxon>Bacillales</taxon>
        <taxon>Bacillaceae</taxon>
        <taxon>Ornithinibacillus</taxon>
    </lineage>
</organism>
<protein>
    <submittedName>
        <fullName evidence="2">Uncharacterized protein</fullName>
    </submittedName>
</protein>
<dbReference type="EMBL" id="JACOOL010000001">
    <property type="protein sequence ID" value="MBC5635271.1"/>
    <property type="molecule type" value="Genomic_DNA"/>
</dbReference>
<evidence type="ECO:0000313" key="3">
    <source>
        <dbReference type="Proteomes" id="UP000637359"/>
    </source>
</evidence>
<dbReference type="RefSeq" id="WP_186867987.1">
    <property type="nucleotide sequence ID" value="NZ_JACOOL010000001.1"/>
</dbReference>
<keyword evidence="1" id="KW-0472">Membrane</keyword>
<reference evidence="2" key="1">
    <citation type="submission" date="2020-08" db="EMBL/GenBank/DDBJ databases">
        <title>Genome public.</title>
        <authorList>
            <person name="Liu C."/>
            <person name="Sun Q."/>
        </authorList>
    </citation>
    <scope>NUCLEOTIDE SEQUENCE</scope>
    <source>
        <strain evidence="2">BX22</strain>
    </source>
</reference>
<dbReference type="Proteomes" id="UP000637359">
    <property type="component" value="Unassembled WGS sequence"/>
</dbReference>
<dbReference type="AlphaFoldDB" id="A0A923RF65"/>
<evidence type="ECO:0000256" key="1">
    <source>
        <dbReference type="SAM" id="Phobius"/>
    </source>
</evidence>
<evidence type="ECO:0000313" key="2">
    <source>
        <dbReference type="EMBL" id="MBC5635271.1"/>
    </source>
</evidence>
<comment type="caution">
    <text evidence="2">The sequence shown here is derived from an EMBL/GenBank/DDBJ whole genome shotgun (WGS) entry which is preliminary data.</text>
</comment>
<sequence>MLIKRKTPADWIWFFVFFFIIVGGSVFHVLFFTPKNSLEMYQELHFADSFEDVQSHILDGYENNFTEEDFTYIQANTANRVGQFTLMEFGEMSYVIMTSPGTERLKILAVEALPEDVREFFLELGTEEF</sequence>
<keyword evidence="3" id="KW-1185">Reference proteome</keyword>
<proteinExistence type="predicted"/>
<keyword evidence="1" id="KW-1133">Transmembrane helix</keyword>
<name>A0A923RF65_9BACI</name>
<gene>
    <name evidence="2" type="ORF">H8S33_00400</name>
</gene>
<accession>A0A923RF65</accession>
<feature type="transmembrane region" description="Helical" evidence="1">
    <location>
        <begin position="12"/>
        <end position="32"/>
    </location>
</feature>